<gene>
    <name evidence="1" type="ORF">PT974_01528</name>
</gene>
<proteinExistence type="predicted"/>
<dbReference type="EMBL" id="JAVFKD010000001">
    <property type="protein sequence ID" value="KAK5999139.1"/>
    <property type="molecule type" value="Genomic_DNA"/>
</dbReference>
<protein>
    <submittedName>
        <fullName evidence="1">Uncharacterized protein</fullName>
    </submittedName>
</protein>
<accession>A0ABR0T4K2</accession>
<reference evidence="1 2" key="1">
    <citation type="submission" date="2024-01" db="EMBL/GenBank/DDBJ databases">
        <title>Complete genome of Cladobotryum mycophilum ATHUM6906.</title>
        <authorList>
            <person name="Christinaki A.C."/>
            <person name="Myridakis A.I."/>
            <person name="Kouvelis V.N."/>
        </authorList>
    </citation>
    <scope>NUCLEOTIDE SEQUENCE [LARGE SCALE GENOMIC DNA]</scope>
    <source>
        <strain evidence="1 2">ATHUM6906</strain>
    </source>
</reference>
<organism evidence="1 2">
    <name type="scientific">Cladobotryum mycophilum</name>
    <dbReference type="NCBI Taxonomy" id="491253"/>
    <lineage>
        <taxon>Eukaryota</taxon>
        <taxon>Fungi</taxon>
        <taxon>Dikarya</taxon>
        <taxon>Ascomycota</taxon>
        <taxon>Pezizomycotina</taxon>
        <taxon>Sordariomycetes</taxon>
        <taxon>Hypocreomycetidae</taxon>
        <taxon>Hypocreales</taxon>
        <taxon>Hypocreaceae</taxon>
        <taxon>Cladobotryum</taxon>
    </lineage>
</organism>
<evidence type="ECO:0000313" key="2">
    <source>
        <dbReference type="Proteomes" id="UP001338125"/>
    </source>
</evidence>
<comment type="caution">
    <text evidence="1">The sequence shown here is derived from an EMBL/GenBank/DDBJ whole genome shotgun (WGS) entry which is preliminary data.</text>
</comment>
<dbReference type="Proteomes" id="UP001338125">
    <property type="component" value="Unassembled WGS sequence"/>
</dbReference>
<keyword evidence="2" id="KW-1185">Reference proteome</keyword>
<name>A0ABR0T4K2_9HYPO</name>
<evidence type="ECO:0000313" key="1">
    <source>
        <dbReference type="EMBL" id="KAK5999139.1"/>
    </source>
</evidence>
<sequence>MSIEYDVESEREAVLRVSSYHRRDFELSVIRTPLISSSRSETRFKSRSPSHQPADSASWVLVVKHGLEALRGLLRTGLAPRFTFHRLYEQLLTLNCTLCDSFGGFLFLPTARRCCFECIQVASELRVASLSAFYKAVKISKHRLCQLLSVLRSVSGIYTLEEFTRKKSIALVAEQDVVETLQTLDLWRDDTVLPRKSLREEVPRCMASVAFPYYDLGTAKVQNGLSCKGCQIRVEAVDDISLDDREKIYSMDGFLRHFTSCKASQELYNASQHRTISVHESKFTKRRGYFDEMGSDGMPR</sequence>